<reference evidence="2" key="2">
    <citation type="submission" date="2015-01" db="EMBL/GenBank/DDBJ databases">
        <title>Evolutionary Origins and Diversification of the Mycorrhizal Mutualists.</title>
        <authorList>
            <consortium name="DOE Joint Genome Institute"/>
            <consortium name="Mycorrhizal Genomics Consortium"/>
            <person name="Kohler A."/>
            <person name="Kuo A."/>
            <person name="Nagy L.G."/>
            <person name="Floudas D."/>
            <person name="Copeland A."/>
            <person name="Barry K.W."/>
            <person name="Cichocki N."/>
            <person name="Veneault-Fourrey C."/>
            <person name="LaButti K."/>
            <person name="Lindquist E.A."/>
            <person name="Lipzen A."/>
            <person name="Lundell T."/>
            <person name="Morin E."/>
            <person name="Murat C."/>
            <person name="Riley R."/>
            <person name="Ohm R."/>
            <person name="Sun H."/>
            <person name="Tunlid A."/>
            <person name="Henrissat B."/>
            <person name="Grigoriev I.V."/>
            <person name="Hibbett D.S."/>
            <person name="Martin F."/>
        </authorList>
    </citation>
    <scope>NUCLEOTIDE SEQUENCE [LARGE SCALE GENOMIC DNA]</scope>
    <source>
        <strain evidence="2">F 1598</strain>
    </source>
</reference>
<organism evidence="1 2">
    <name type="scientific">Piloderma croceum (strain F 1598)</name>
    <dbReference type="NCBI Taxonomy" id="765440"/>
    <lineage>
        <taxon>Eukaryota</taxon>
        <taxon>Fungi</taxon>
        <taxon>Dikarya</taxon>
        <taxon>Basidiomycota</taxon>
        <taxon>Agaricomycotina</taxon>
        <taxon>Agaricomycetes</taxon>
        <taxon>Agaricomycetidae</taxon>
        <taxon>Atheliales</taxon>
        <taxon>Atheliaceae</taxon>
        <taxon>Piloderma</taxon>
    </lineage>
</organism>
<dbReference type="OrthoDB" id="3256283at2759"/>
<dbReference type="EMBL" id="KN832973">
    <property type="protein sequence ID" value="KIM90091.1"/>
    <property type="molecule type" value="Genomic_DNA"/>
</dbReference>
<protein>
    <submittedName>
        <fullName evidence="1">Uncharacterized protein</fullName>
    </submittedName>
</protein>
<dbReference type="AlphaFoldDB" id="A0A0C3GHI5"/>
<gene>
    <name evidence="1" type="ORF">PILCRDRAFT_84257</name>
</gene>
<dbReference type="Proteomes" id="UP000054166">
    <property type="component" value="Unassembled WGS sequence"/>
</dbReference>
<dbReference type="HOGENOM" id="CLU_072855_1_0_1"/>
<reference evidence="1 2" key="1">
    <citation type="submission" date="2014-04" db="EMBL/GenBank/DDBJ databases">
        <authorList>
            <consortium name="DOE Joint Genome Institute"/>
            <person name="Kuo A."/>
            <person name="Tarkka M."/>
            <person name="Buscot F."/>
            <person name="Kohler A."/>
            <person name="Nagy L.G."/>
            <person name="Floudas D."/>
            <person name="Copeland A."/>
            <person name="Barry K.W."/>
            <person name="Cichocki N."/>
            <person name="Veneault-Fourrey C."/>
            <person name="LaButti K."/>
            <person name="Lindquist E.A."/>
            <person name="Lipzen A."/>
            <person name="Lundell T."/>
            <person name="Morin E."/>
            <person name="Murat C."/>
            <person name="Sun H."/>
            <person name="Tunlid A."/>
            <person name="Henrissat B."/>
            <person name="Grigoriev I.V."/>
            <person name="Hibbett D.S."/>
            <person name="Martin F."/>
            <person name="Nordberg H.P."/>
            <person name="Cantor M.N."/>
            <person name="Hua S.X."/>
        </authorList>
    </citation>
    <scope>NUCLEOTIDE SEQUENCE [LARGE SCALE GENOMIC DNA]</scope>
    <source>
        <strain evidence="1 2">F 1598</strain>
    </source>
</reference>
<sequence length="171" mass="18697">MVKLPPPVYAGNLDLHGMFLLLLYNVYLPKGIAVLQYESLYKTLVRIQAKHDHSARCFLTLPSDLADSISATNANKASSSAPGPGISARPSFPDQCGIKSSKDVFKMKRVWAKLTPEGTLEELFEGFFSFSVSFDSLYKKAGHGNGARYKYAFWAIRASTGADGSDVQGRP</sequence>
<name>A0A0C3GHI5_PILCF</name>
<keyword evidence="2" id="KW-1185">Reference proteome</keyword>
<proteinExistence type="predicted"/>
<evidence type="ECO:0000313" key="1">
    <source>
        <dbReference type="EMBL" id="KIM90091.1"/>
    </source>
</evidence>
<evidence type="ECO:0000313" key="2">
    <source>
        <dbReference type="Proteomes" id="UP000054166"/>
    </source>
</evidence>
<accession>A0A0C3GHI5</accession>
<dbReference type="InParanoid" id="A0A0C3GHI5"/>